<comment type="caution">
    <text evidence="1">The sequence shown here is derived from an EMBL/GenBank/DDBJ whole genome shotgun (WGS) entry which is preliminary data.</text>
</comment>
<evidence type="ECO:0000313" key="4">
    <source>
        <dbReference type="Proteomes" id="UP000321947"/>
    </source>
</evidence>
<gene>
    <name evidence="2" type="ORF">E5676_scaffold145G00070</name>
    <name evidence="1" type="ORF">E6C27_scaffold128G002860</name>
</gene>
<evidence type="ECO:0000313" key="2">
    <source>
        <dbReference type="EMBL" id="TYK02753.1"/>
    </source>
</evidence>
<dbReference type="OrthoDB" id="1920930at2759"/>
<proteinExistence type="predicted"/>
<dbReference type="Proteomes" id="UP000321947">
    <property type="component" value="Unassembled WGS sequence"/>
</dbReference>
<dbReference type="EMBL" id="SSTD01015369">
    <property type="protein sequence ID" value="TYK02753.1"/>
    <property type="molecule type" value="Genomic_DNA"/>
</dbReference>
<dbReference type="AlphaFoldDB" id="A0A5A7TDR3"/>
<dbReference type="Proteomes" id="UP000321393">
    <property type="component" value="Unassembled WGS sequence"/>
</dbReference>
<evidence type="ECO:0000313" key="3">
    <source>
        <dbReference type="Proteomes" id="UP000321393"/>
    </source>
</evidence>
<organism evidence="1 3">
    <name type="scientific">Cucumis melo var. makuwa</name>
    <name type="common">Oriental melon</name>
    <dbReference type="NCBI Taxonomy" id="1194695"/>
    <lineage>
        <taxon>Eukaryota</taxon>
        <taxon>Viridiplantae</taxon>
        <taxon>Streptophyta</taxon>
        <taxon>Embryophyta</taxon>
        <taxon>Tracheophyta</taxon>
        <taxon>Spermatophyta</taxon>
        <taxon>Magnoliopsida</taxon>
        <taxon>eudicotyledons</taxon>
        <taxon>Gunneridae</taxon>
        <taxon>Pentapetalae</taxon>
        <taxon>rosids</taxon>
        <taxon>fabids</taxon>
        <taxon>Cucurbitales</taxon>
        <taxon>Cucurbitaceae</taxon>
        <taxon>Benincaseae</taxon>
        <taxon>Cucumis</taxon>
    </lineage>
</organism>
<sequence>MSSSIIALLKNKILTSENYGTLKSNLNMILVIDDLCFVLMEEHPSLARNASLTVRDTYNPHYILANMSDVLSKKHESMVTAHKIMDSFQEIFRQPSIQLHHEAIKYIYNASMKEDQPVKEHILNIMKKKRWKGKGPAAAAKGKGKAKVAAKGKLLHCNETSFFKQLKEVR</sequence>
<protein>
    <submittedName>
        <fullName evidence="1">Gag/pol protein</fullName>
    </submittedName>
</protein>
<evidence type="ECO:0000313" key="1">
    <source>
        <dbReference type="EMBL" id="KAA0041293.1"/>
    </source>
</evidence>
<accession>A0A5A7TDR3</accession>
<dbReference type="EMBL" id="SSTE01016683">
    <property type="protein sequence ID" value="KAA0041293.1"/>
    <property type="molecule type" value="Genomic_DNA"/>
</dbReference>
<name>A0A5A7TDR3_CUCMM</name>
<reference evidence="3 4" key="1">
    <citation type="submission" date="2019-08" db="EMBL/GenBank/DDBJ databases">
        <title>Draft genome sequences of two oriental melons (Cucumis melo L. var makuwa).</title>
        <authorList>
            <person name="Kwon S.-Y."/>
        </authorList>
    </citation>
    <scope>NUCLEOTIDE SEQUENCE [LARGE SCALE GENOMIC DNA]</scope>
    <source>
        <strain evidence="4">cv. Chang Bougi</strain>
        <strain evidence="3">cv. SW 3</strain>
        <tissue evidence="1">Leaf</tissue>
    </source>
</reference>